<dbReference type="InterPro" id="IPR013096">
    <property type="entry name" value="Cupin_2"/>
</dbReference>
<dbReference type="InterPro" id="IPR010982">
    <property type="entry name" value="Lambda_DNA-bd_dom_sf"/>
</dbReference>
<dbReference type="PROSITE" id="PS00552">
    <property type="entry name" value="HTH_MERR_1"/>
    <property type="match status" value="1"/>
</dbReference>
<dbReference type="Proteomes" id="UP000186228">
    <property type="component" value="Unassembled WGS sequence"/>
</dbReference>
<feature type="domain" description="HTH merR-type" evidence="3">
    <location>
        <begin position="26"/>
        <end position="95"/>
    </location>
</feature>
<dbReference type="PANTHER" id="PTHR46797:SF1">
    <property type="entry name" value="METHYLPHOSPHONATE SYNTHASE"/>
    <property type="match status" value="1"/>
</dbReference>
<dbReference type="EMBL" id="FMAC01000017">
    <property type="protein sequence ID" value="SCB38524.1"/>
    <property type="molecule type" value="Genomic_DNA"/>
</dbReference>
<dbReference type="SUPFAM" id="SSF47413">
    <property type="entry name" value="lambda repressor-like DNA-binding domains"/>
    <property type="match status" value="1"/>
</dbReference>
<dbReference type="Gene3D" id="1.10.1660.10">
    <property type="match status" value="1"/>
</dbReference>
<keyword evidence="6" id="KW-1185">Reference proteome</keyword>
<dbReference type="AlphaFoldDB" id="A0A1C3WFQ5"/>
<dbReference type="SMART" id="SM00422">
    <property type="entry name" value="HTH_MERR"/>
    <property type="match status" value="1"/>
</dbReference>
<dbReference type="SMART" id="SM00530">
    <property type="entry name" value="HTH_XRE"/>
    <property type="match status" value="1"/>
</dbReference>
<dbReference type="SUPFAM" id="SSF46955">
    <property type="entry name" value="Putative DNA-binding domain"/>
    <property type="match status" value="1"/>
</dbReference>
<gene>
    <name evidence="5" type="ORF">GA0061100_11728</name>
</gene>
<dbReference type="Gene3D" id="2.60.120.10">
    <property type="entry name" value="Jelly Rolls"/>
    <property type="match status" value="1"/>
</dbReference>
<protein>
    <submittedName>
        <fullName evidence="5">DNA-binding transcriptional regulator, MerR family</fullName>
    </submittedName>
</protein>
<evidence type="ECO:0000256" key="1">
    <source>
        <dbReference type="ARBA" id="ARBA00023125"/>
    </source>
</evidence>
<feature type="region of interest" description="Disordered" evidence="2">
    <location>
        <begin position="95"/>
        <end position="114"/>
    </location>
</feature>
<dbReference type="GO" id="GO:0005829">
    <property type="term" value="C:cytosol"/>
    <property type="evidence" value="ECO:0007669"/>
    <property type="project" value="TreeGrafter"/>
</dbReference>
<dbReference type="PROSITE" id="PS50937">
    <property type="entry name" value="HTH_MERR_2"/>
    <property type="match status" value="1"/>
</dbReference>
<evidence type="ECO:0000313" key="6">
    <source>
        <dbReference type="Proteomes" id="UP000186228"/>
    </source>
</evidence>
<dbReference type="STRING" id="52131.GA0061100_11728"/>
<feature type="compositionally biased region" description="Low complexity" evidence="2">
    <location>
        <begin position="98"/>
        <end position="107"/>
    </location>
</feature>
<proteinExistence type="predicted"/>
<dbReference type="InterPro" id="IPR001387">
    <property type="entry name" value="Cro/C1-type_HTH"/>
</dbReference>
<accession>A0A1C3WFQ5</accession>
<dbReference type="Pfam" id="PF07883">
    <property type="entry name" value="Cupin_2"/>
    <property type="match status" value="1"/>
</dbReference>
<dbReference type="PANTHER" id="PTHR46797">
    <property type="entry name" value="HTH-TYPE TRANSCRIPTIONAL REGULATOR"/>
    <property type="match status" value="1"/>
</dbReference>
<dbReference type="InterPro" id="IPR009061">
    <property type="entry name" value="DNA-bd_dom_put_sf"/>
</dbReference>
<dbReference type="CDD" id="cd02209">
    <property type="entry name" value="cupin_XRE_C"/>
    <property type="match status" value="1"/>
</dbReference>
<dbReference type="CDD" id="cd00592">
    <property type="entry name" value="HTH_MerR-like"/>
    <property type="match status" value="1"/>
</dbReference>
<dbReference type="InterPro" id="IPR014710">
    <property type="entry name" value="RmlC-like_jellyroll"/>
</dbReference>
<keyword evidence="1 5" id="KW-0238">DNA-binding</keyword>
<reference evidence="6" key="1">
    <citation type="submission" date="2016-08" db="EMBL/GenBank/DDBJ databases">
        <authorList>
            <person name="Varghese N."/>
            <person name="Submissions Spin"/>
        </authorList>
    </citation>
    <scope>NUCLEOTIDE SEQUENCE [LARGE SCALE GENOMIC DNA]</scope>
    <source>
        <strain evidence="6">CCBAU 57015</strain>
    </source>
</reference>
<dbReference type="Pfam" id="PF13560">
    <property type="entry name" value="HTH_31"/>
    <property type="match status" value="1"/>
</dbReference>
<dbReference type="PROSITE" id="PS50943">
    <property type="entry name" value="HTH_CROC1"/>
    <property type="match status" value="1"/>
</dbReference>
<dbReference type="CDD" id="cd00093">
    <property type="entry name" value="HTH_XRE"/>
    <property type="match status" value="1"/>
</dbReference>
<feature type="domain" description="HTH cro/C1-type" evidence="4">
    <location>
        <begin position="118"/>
        <end position="172"/>
    </location>
</feature>
<dbReference type="InterPro" id="IPR000551">
    <property type="entry name" value="MerR-type_HTH_dom"/>
</dbReference>
<organism evidence="5 6">
    <name type="scientific">Rhizobium hainanense</name>
    <dbReference type="NCBI Taxonomy" id="52131"/>
    <lineage>
        <taxon>Bacteria</taxon>
        <taxon>Pseudomonadati</taxon>
        <taxon>Pseudomonadota</taxon>
        <taxon>Alphaproteobacteria</taxon>
        <taxon>Hyphomicrobiales</taxon>
        <taxon>Rhizobiaceae</taxon>
        <taxon>Rhizobium/Agrobacterium group</taxon>
        <taxon>Rhizobium</taxon>
    </lineage>
</organism>
<dbReference type="Pfam" id="PF13411">
    <property type="entry name" value="MerR_1"/>
    <property type="match status" value="1"/>
</dbReference>
<evidence type="ECO:0000256" key="2">
    <source>
        <dbReference type="SAM" id="MobiDB-lite"/>
    </source>
</evidence>
<dbReference type="GO" id="GO:0003700">
    <property type="term" value="F:DNA-binding transcription factor activity"/>
    <property type="evidence" value="ECO:0007669"/>
    <property type="project" value="TreeGrafter"/>
</dbReference>
<name>A0A1C3WFQ5_9HYPH</name>
<dbReference type="Gene3D" id="1.10.260.40">
    <property type="entry name" value="lambda repressor-like DNA-binding domains"/>
    <property type="match status" value="1"/>
</dbReference>
<evidence type="ECO:0000259" key="3">
    <source>
        <dbReference type="PROSITE" id="PS50937"/>
    </source>
</evidence>
<dbReference type="InterPro" id="IPR050807">
    <property type="entry name" value="TransReg_Diox_bact_type"/>
</dbReference>
<dbReference type="InterPro" id="IPR011051">
    <property type="entry name" value="RmlC_Cupin_sf"/>
</dbReference>
<evidence type="ECO:0000259" key="4">
    <source>
        <dbReference type="PROSITE" id="PS50943"/>
    </source>
</evidence>
<dbReference type="GO" id="GO:0003677">
    <property type="term" value="F:DNA binding"/>
    <property type="evidence" value="ECO:0007669"/>
    <property type="project" value="UniProtKB-KW"/>
</dbReference>
<sequence>MLNGSKDKNQGYWQMSSIEPERYPVRYKVAEAARLAGVSASTLRLWESQGLVVPSRSETGHRQYSAEDVARLKRISWFRAERGLNPAAIREALETEEGNATGAENGEQPASSDIGRRLRSLRHAAGKTLEQVAADMGMTSSTLSTLERTSQGVSFKTLHDLADYYGTTVSRLSGEEREDVPALIRSGEWRAWPATTPGVTVQLLAEGRTMMDCHRFVLAPGAASEGAYRHEGEEFIHVLAGRLELVLDSDQFFDLMAGDSLYFESRRYHSWRNRHDGETILLWINTPPTF</sequence>
<dbReference type="SUPFAM" id="SSF51182">
    <property type="entry name" value="RmlC-like cupins"/>
    <property type="match status" value="1"/>
</dbReference>
<evidence type="ECO:0000313" key="5">
    <source>
        <dbReference type="EMBL" id="SCB38524.1"/>
    </source>
</evidence>